<accession>A0A430B0W9</accession>
<comment type="caution">
    <text evidence="2">The sequence shown here is derived from an EMBL/GenBank/DDBJ whole genome shotgun (WGS) entry which is preliminary data.</text>
</comment>
<proteinExistence type="predicted"/>
<dbReference type="Proteomes" id="UP000287605">
    <property type="component" value="Unassembled WGS sequence"/>
</dbReference>
<sequence>MRNQSSVHNLFAIVGFIVIAAIGLSLLSGILAFAIKILIPIAIIVFLVRFISNPSKNNRHRY</sequence>
<gene>
    <name evidence="2" type="ORF">CBF29_03665</name>
</gene>
<evidence type="ECO:0000313" key="2">
    <source>
        <dbReference type="EMBL" id="RSU13993.1"/>
    </source>
</evidence>
<evidence type="ECO:0000256" key="1">
    <source>
        <dbReference type="SAM" id="Phobius"/>
    </source>
</evidence>
<reference evidence="2 3" key="1">
    <citation type="submission" date="2017-05" db="EMBL/GenBank/DDBJ databases">
        <title>Vagococcus spp. assemblies.</title>
        <authorList>
            <person name="Gulvik C.A."/>
        </authorList>
    </citation>
    <scope>NUCLEOTIDE SEQUENCE [LARGE SCALE GENOMIC DNA]</scope>
    <source>
        <strain evidence="2 3">CCUG 51432</strain>
    </source>
</reference>
<evidence type="ECO:0000313" key="3">
    <source>
        <dbReference type="Proteomes" id="UP000287605"/>
    </source>
</evidence>
<name>A0A430B0W9_9ENTE</name>
<feature type="transmembrane region" description="Helical" evidence="1">
    <location>
        <begin position="33"/>
        <end position="52"/>
    </location>
</feature>
<dbReference type="AlphaFoldDB" id="A0A430B0W9"/>
<dbReference type="EMBL" id="NGKA01000004">
    <property type="protein sequence ID" value="RSU13993.1"/>
    <property type="molecule type" value="Genomic_DNA"/>
</dbReference>
<organism evidence="2 3">
    <name type="scientific">Vagococcus elongatus</name>
    <dbReference type="NCBI Taxonomy" id="180344"/>
    <lineage>
        <taxon>Bacteria</taxon>
        <taxon>Bacillati</taxon>
        <taxon>Bacillota</taxon>
        <taxon>Bacilli</taxon>
        <taxon>Lactobacillales</taxon>
        <taxon>Enterococcaceae</taxon>
        <taxon>Vagococcus</taxon>
    </lineage>
</organism>
<keyword evidence="1" id="KW-0812">Transmembrane</keyword>
<keyword evidence="3" id="KW-1185">Reference proteome</keyword>
<keyword evidence="1" id="KW-0472">Membrane</keyword>
<dbReference type="RefSeq" id="WP_126807457.1">
    <property type="nucleotide sequence ID" value="NZ_NGKA01000004.1"/>
</dbReference>
<feature type="transmembrane region" description="Helical" evidence="1">
    <location>
        <begin position="7"/>
        <end position="27"/>
    </location>
</feature>
<protein>
    <submittedName>
        <fullName evidence="2">Uncharacterized protein</fullName>
    </submittedName>
</protein>
<keyword evidence="1" id="KW-1133">Transmembrane helix</keyword>